<dbReference type="RefSeq" id="WP_136916744.1">
    <property type="nucleotide sequence ID" value="NZ_CP039371.1"/>
</dbReference>
<accession>A0A4D6XL73</accession>
<evidence type="ECO:0008006" key="3">
    <source>
        <dbReference type="Google" id="ProtNLM"/>
    </source>
</evidence>
<dbReference type="AlphaFoldDB" id="A0A4D6XL73"/>
<organism evidence="1 2">
    <name type="scientific">Pseudomonas putida</name>
    <name type="common">Arthrobacter siderocapsulatus</name>
    <dbReference type="NCBI Taxonomy" id="303"/>
    <lineage>
        <taxon>Bacteria</taxon>
        <taxon>Pseudomonadati</taxon>
        <taxon>Pseudomonadota</taxon>
        <taxon>Gammaproteobacteria</taxon>
        <taxon>Pseudomonadales</taxon>
        <taxon>Pseudomonadaceae</taxon>
        <taxon>Pseudomonas</taxon>
    </lineage>
</organism>
<proteinExistence type="predicted"/>
<dbReference type="Proteomes" id="UP000298551">
    <property type="component" value="Chromosome"/>
</dbReference>
<name>A0A4D6XL73_PSEPU</name>
<dbReference type="EMBL" id="CP039371">
    <property type="protein sequence ID" value="QCI14761.1"/>
    <property type="molecule type" value="Genomic_DNA"/>
</dbReference>
<evidence type="ECO:0000313" key="2">
    <source>
        <dbReference type="Proteomes" id="UP000298551"/>
    </source>
</evidence>
<protein>
    <recommendedName>
        <fullName evidence="3">DUF2188 domain-containing protein</fullName>
    </recommendedName>
</protein>
<gene>
    <name evidence="1" type="ORF">E6B08_26920</name>
</gene>
<evidence type="ECO:0000313" key="1">
    <source>
        <dbReference type="EMBL" id="QCI14761.1"/>
    </source>
</evidence>
<sequence length="66" mass="7325">MKIVVSASNQSPTCRWQVRLDEHVVNFRSEAEARAFVATLETRLNAPHPLMQQAAWPANAGSAARH</sequence>
<dbReference type="OrthoDB" id="6966833at2"/>
<reference evidence="2" key="1">
    <citation type="submission" date="2019-04" db="EMBL/GenBank/DDBJ databases">
        <title>Genome sequence of Pseudomonas putida 1290, an auxin catabolizing strain.</title>
        <authorList>
            <person name="Laird T.S."/>
            <person name="Leveau J.H.J."/>
        </authorList>
    </citation>
    <scope>NUCLEOTIDE SEQUENCE [LARGE SCALE GENOMIC DNA]</scope>
    <source>
        <strain evidence="2">1290</strain>
    </source>
</reference>